<evidence type="ECO:0000313" key="3">
    <source>
        <dbReference type="EMBL" id="KAH7971935.1"/>
    </source>
</evidence>
<dbReference type="PANTHER" id="PTHR11733">
    <property type="entry name" value="ZINC METALLOPROTEASE FAMILY M13 NEPRILYSIN-RELATED"/>
    <property type="match status" value="1"/>
</dbReference>
<dbReference type="EMBL" id="JABSTV010001247">
    <property type="protein sequence ID" value="KAH7971935.1"/>
    <property type="molecule type" value="Genomic_DNA"/>
</dbReference>
<dbReference type="Gene3D" id="1.10.1380.10">
    <property type="entry name" value="Neutral endopeptidase , domain2"/>
    <property type="match status" value="1"/>
</dbReference>
<dbReference type="Proteomes" id="UP000821837">
    <property type="component" value="Chromosome 11"/>
</dbReference>
<keyword evidence="4" id="KW-1185">Reference proteome</keyword>
<accession>A0A9D4Q8P8</accession>
<dbReference type="InterPro" id="IPR000718">
    <property type="entry name" value="Peptidase_M13"/>
</dbReference>
<comment type="caution">
    <text evidence="3">The sequence shown here is derived from an EMBL/GenBank/DDBJ whole genome shotgun (WGS) entry which is preliminary data.</text>
</comment>
<keyword evidence="2" id="KW-0812">Transmembrane</keyword>
<reference evidence="3" key="1">
    <citation type="journal article" date="2020" name="Cell">
        <title>Large-Scale Comparative Analyses of Tick Genomes Elucidate Their Genetic Diversity and Vector Capacities.</title>
        <authorList>
            <consortium name="Tick Genome and Microbiome Consortium (TIGMIC)"/>
            <person name="Jia N."/>
            <person name="Wang J."/>
            <person name="Shi W."/>
            <person name="Du L."/>
            <person name="Sun Y."/>
            <person name="Zhan W."/>
            <person name="Jiang J.F."/>
            <person name="Wang Q."/>
            <person name="Zhang B."/>
            <person name="Ji P."/>
            <person name="Bell-Sakyi L."/>
            <person name="Cui X.M."/>
            <person name="Yuan T.T."/>
            <person name="Jiang B.G."/>
            <person name="Yang W.F."/>
            <person name="Lam T.T."/>
            <person name="Chang Q.C."/>
            <person name="Ding S.J."/>
            <person name="Wang X.J."/>
            <person name="Zhu J.G."/>
            <person name="Ruan X.D."/>
            <person name="Zhao L."/>
            <person name="Wei J.T."/>
            <person name="Ye R.Z."/>
            <person name="Que T.C."/>
            <person name="Du C.H."/>
            <person name="Zhou Y.H."/>
            <person name="Cheng J.X."/>
            <person name="Dai P.F."/>
            <person name="Guo W.B."/>
            <person name="Han X.H."/>
            <person name="Huang E.J."/>
            <person name="Li L.F."/>
            <person name="Wei W."/>
            <person name="Gao Y.C."/>
            <person name="Liu J.Z."/>
            <person name="Shao H.Z."/>
            <person name="Wang X."/>
            <person name="Wang C.C."/>
            <person name="Yang T.C."/>
            <person name="Huo Q.B."/>
            <person name="Li W."/>
            <person name="Chen H.Y."/>
            <person name="Chen S.E."/>
            <person name="Zhou L.G."/>
            <person name="Ni X.B."/>
            <person name="Tian J.H."/>
            <person name="Sheng Y."/>
            <person name="Liu T."/>
            <person name="Pan Y.S."/>
            <person name="Xia L.Y."/>
            <person name="Li J."/>
            <person name="Zhao F."/>
            <person name="Cao W.C."/>
        </authorList>
    </citation>
    <scope>NUCLEOTIDE SEQUENCE</scope>
    <source>
        <strain evidence="3">Rsan-2018</strain>
    </source>
</reference>
<evidence type="ECO:0000313" key="4">
    <source>
        <dbReference type="Proteomes" id="UP000821837"/>
    </source>
</evidence>
<keyword evidence="2" id="KW-0472">Membrane</keyword>
<dbReference type="PROSITE" id="PS51885">
    <property type="entry name" value="NEPRILYSIN"/>
    <property type="match status" value="1"/>
</dbReference>
<organism evidence="3 4">
    <name type="scientific">Rhipicephalus sanguineus</name>
    <name type="common">Brown dog tick</name>
    <name type="synonym">Ixodes sanguineus</name>
    <dbReference type="NCBI Taxonomy" id="34632"/>
    <lineage>
        <taxon>Eukaryota</taxon>
        <taxon>Metazoa</taxon>
        <taxon>Ecdysozoa</taxon>
        <taxon>Arthropoda</taxon>
        <taxon>Chelicerata</taxon>
        <taxon>Arachnida</taxon>
        <taxon>Acari</taxon>
        <taxon>Parasitiformes</taxon>
        <taxon>Ixodida</taxon>
        <taxon>Ixodoidea</taxon>
        <taxon>Ixodidae</taxon>
        <taxon>Rhipicephalinae</taxon>
        <taxon>Rhipicephalus</taxon>
        <taxon>Rhipicephalus</taxon>
    </lineage>
</organism>
<dbReference type="GO" id="GO:0004222">
    <property type="term" value="F:metalloendopeptidase activity"/>
    <property type="evidence" value="ECO:0007669"/>
    <property type="project" value="InterPro"/>
</dbReference>
<dbReference type="VEuPathDB" id="VectorBase:RSAN_056000"/>
<sequence>MPKGHSHNRRSSSASSKDLHSEGAHTASDRRTDRAAPHSQRRSSRNLDEHLVAQAAAISSSDQAGPAAHPVVRTLRQHRKRSISTDSVSLRPSHAHVRAKGSAIPPPPANDSTQQAHERRGSVTAGLSGVDISSHSSKEPPESSRPVLQDAVGRASEPAETKTSASGVHATSTPASQHKASKEVAQPSSDAVPAEHQPSPPGTMESAAENRHIAPHGGRRVSFPAVQADVATSPTESHAVPVPRGRLASFAGEQVESTMMTSSAAGAGRTTSTSLNDRQSRLEDLLLVSPRKEIKKDVPWFDHVAVTVAVTFLVAVTLLLLFRVLRGGITDREQLCSTLDCIEHANLLGLAGRHASAACTDFDDFVCSGWKANARGVTAAVTGETMISWILAVEKMSHGEFNRQATVNQPLNMMRACMTRTAEAVDDGVARFIDFVDGTDFAWPTAEDDRHGHIEDYGLPLKLLLELSVLWALPLWFRVRIIPAVESARLQLAGRAIVFEMSALPSIWKTIHVTITSYEAYSAYLSYFNDTILKYRPPSPSFASFLITRSGRVQASVLTELDTAFHLPFRQPRLLAIWGMPKLISSLDAEDWLSALQSVFGGNGSVSIDDLILSTSDYLLRAMDNIIEANSAQDIFFHTIWWFVQFVGGAASDKLFLSISDHPQGRRYQRIVCFAHVDITYNALLASVQKDLLSVHQRLYIAKQLENIRVVALEKLRSYFKHSAEMREVLLEVLQSMSTVIWPEDDFGKPGGFEEYFGEPYRGQDSFFAEWEWSRFQRQARNSTALLSNAQDYVAVAATFSEGPSHLTTYNPVRNAIAISVAALRPPFCYKEATSAVFYGGLGYLYAEGIFNALDSMVHLLDGGTTMQPSEHQRTQAFWEATSCPRGIRRSTFPALLALDVAYTAYLRYRDDASDFPLKGMPDFTAEQVFFATFCHGSCWVDDFGNRESHFCKHATDNFNLFMKAFSCNFTAEMFPYAMCVQE</sequence>
<dbReference type="GO" id="GO:0016485">
    <property type="term" value="P:protein processing"/>
    <property type="evidence" value="ECO:0007669"/>
    <property type="project" value="TreeGrafter"/>
</dbReference>
<feature type="compositionally biased region" description="Basic residues" evidence="1">
    <location>
        <begin position="1"/>
        <end position="10"/>
    </location>
</feature>
<feature type="compositionally biased region" description="Polar residues" evidence="1">
    <location>
        <begin position="161"/>
        <end position="178"/>
    </location>
</feature>
<dbReference type="InterPro" id="IPR042089">
    <property type="entry name" value="Peptidase_M13_dom_2"/>
</dbReference>
<dbReference type="PANTHER" id="PTHR11733:SF241">
    <property type="entry name" value="GH26575P-RELATED"/>
    <property type="match status" value="1"/>
</dbReference>
<reference evidence="3" key="2">
    <citation type="submission" date="2021-09" db="EMBL/GenBank/DDBJ databases">
        <authorList>
            <person name="Jia N."/>
            <person name="Wang J."/>
            <person name="Shi W."/>
            <person name="Du L."/>
            <person name="Sun Y."/>
            <person name="Zhan W."/>
            <person name="Jiang J."/>
            <person name="Wang Q."/>
            <person name="Zhang B."/>
            <person name="Ji P."/>
            <person name="Sakyi L.B."/>
            <person name="Cui X."/>
            <person name="Yuan T."/>
            <person name="Jiang B."/>
            <person name="Yang W."/>
            <person name="Lam T.T.-Y."/>
            <person name="Chang Q."/>
            <person name="Ding S."/>
            <person name="Wang X."/>
            <person name="Zhu J."/>
            <person name="Ruan X."/>
            <person name="Zhao L."/>
            <person name="Wei J."/>
            <person name="Que T."/>
            <person name="Du C."/>
            <person name="Cheng J."/>
            <person name="Dai P."/>
            <person name="Han X."/>
            <person name="Huang E."/>
            <person name="Gao Y."/>
            <person name="Liu J."/>
            <person name="Shao H."/>
            <person name="Ye R."/>
            <person name="Li L."/>
            <person name="Wei W."/>
            <person name="Wang X."/>
            <person name="Wang C."/>
            <person name="Huo Q."/>
            <person name="Li W."/>
            <person name="Guo W."/>
            <person name="Chen H."/>
            <person name="Chen S."/>
            <person name="Zhou L."/>
            <person name="Zhou L."/>
            <person name="Ni X."/>
            <person name="Tian J."/>
            <person name="Zhou Y."/>
            <person name="Sheng Y."/>
            <person name="Liu T."/>
            <person name="Pan Y."/>
            <person name="Xia L."/>
            <person name="Li J."/>
            <person name="Zhao F."/>
            <person name="Cao W."/>
        </authorList>
    </citation>
    <scope>NUCLEOTIDE SEQUENCE</scope>
    <source>
        <strain evidence="3">Rsan-2018</strain>
        <tissue evidence="3">Larvae</tissue>
    </source>
</reference>
<dbReference type="InterPro" id="IPR024079">
    <property type="entry name" value="MetalloPept_cat_dom_sf"/>
</dbReference>
<feature type="compositionally biased region" description="Basic and acidic residues" evidence="1">
    <location>
        <begin position="17"/>
        <end position="36"/>
    </location>
</feature>
<evidence type="ECO:0000256" key="2">
    <source>
        <dbReference type="SAM" id="Phobius"/>
    </source>
</evidence>
<feature type="compositionally biased region" description="Low complexity" evidence="1">
    <location>
        <begin position="53"/>
        <end position="64"/>
    </location>
</feature>
<dbReference type="GO" id="GO:0005886">
    <property type="term" value="C:plasma membrane"/>
    <property type="evidence" value="ECO:0007669"/>
    <property type="project" value="TreeGrafter"/>
</dbReference>
<name>A0A9D4Q8P8_RHISA</name>
<evidence type="ECO:0000256" key="1">
    <source>
        <dbReference type="SAM" id="MobiDB-lite"/>
    </source>
</evidence>
<dbReference type="Gene3D" id="3.40.390.10">
    <property type="entry name" value="Collagenase (Catalytic Domain)"/>
    <property type="match status" value="1"/>
</dbReference>
<gene>
    <name evidence="3" type="ORF">HPB52_003875</name>
</gene>
<keyword evidence="2" id="KW-1133">Transmembrane helix</keyword>
<proteinExistence type="predicted"/>
<dbReference type="AlphaFoldDB" id="A0A9D4Q8P8"/>
<dbReference type="SUPFAM" id="SSF55486">
    <property type="entry name" value="Metalloproteases ('zincins'), catalytic domain"/>
    <property type="match status" value="1"/>
</dbReference>
<protein>
    <submittedName>
        <fullName evidence="3">Uncharacterized protein</fullName>
    </submittedName>
</protein>
<feature type="region of interest" description="Disordered" evidence="1">
    <location>
        <begin position="1"/>
        <end position="208"/>
    </location>
</feature>
<feature type="transmembrane region" description="Helical" evidence="2">
    <location>
        <begin position="300"/>
        <end position="322"/>
    </location>
</feature>